<dbReference type="InterPro" id="IPR010918">
    <property type="entry name" value="PurM-like_C_dom"/>
</dbReference>
<protein>
    <recommendedName>
        <fullName evidence="2">PurM-like C-terminal domain-containing protein</fullName>
    </recommendedName>
</protein>
<name>A0A940DS61_9BACT</name>
<reference evidence="3" key="1">
    <citation type="submission" date="2020-10" db="EMBL/GenBank/DDBJ databases">
        <authorList>
            <person name="Gilroy R."/>
        </authorList>
    </citation>
    <scope>NUCLEOTIDE SEQUENCE</scope>
    <source>
        <strain evidence="3">G3-8215</strain>
    </source>
</reference>
<gene>
    <name evidence="3" type="ORF">IAB75_07440</name>
</gene>
<organism evidence="3 4">
    <name type="scientific">Candidatus Cryptobacteroides avicola</name>
    <dbReference type="NCBI Taxonomy" id="2840757"/>
    <lineage>
        <taxon>Bacteria</taxon>
        <taxon>Pseudomonadati</taxon>
        <taxon>Bacteroidota</taxon>
        <taxon>Bacteroidia</taxon>
        <taxon>Bacteroidales</taxon>
        <taxon>Candidatus Cryptobacteroides</taxon>
    </lineage>
</organism>
<dbReference type="GO" id="GO:0006164">
    <property type="term" value="P:purine nucleotide biosynthetic process"/>
    <property type="evidence" value="ECO:0007669"/>
    <property type="project" value="TreeGrafter"/>
</dbReference>
<dbReference type="Gene3D" id="3.90.650.10">
    <property type="entry name" value="PurM-like C-terminal domain"/>
    <property type="match status" value="1"/>
</dbReference>
<dbReference type="AlphaFoldDB" id="A0A940DS61"/>
<evidence type="ECO:0000313" key="4">
    <source>
        <dbReference type="Proteomes" id="UP000725002"/>
    </source>
</evidence>
<feature type="region of interest" description="Disordered" evidence="1">
    <location>
        <begin position="31"/>
        <end position="62"/>
    </location>
</feature>
<dbReference type="SUPFAM" id="SSF56042">
    <property type="entry name" value="PurM C-terminal domain-like"/>
    <property type="match status" value="1"/>
</dbReference>
<dbReference type="Proteomes" id="UP000725002">
    <property type="component" value="Unassembled WGS sequence"/>
</dbReference>
<dbReference type="GO" id="GO:0004642">
    <property type="term" value="F:phosphoribosylformylglycinamidine synthase activity"/>
    <property type="evidence" value="ECO:0007669"/>
    <property type="project" value="TreeGrafter"/>
</dbReference>
<accession>A0A940DS61</accession>
<evidence type="ECO:0000256" key="1">
    <source>
        <dbReference type="SAM" id="MobiDB-lite"/>
    </source>
</evidence>
<evidence type="ECO:0000313" key="3">
    <source>
        <dbReference type="EMBL" id="MBO8483928.1"/>
    </source>
</evidence>
<feature type="domain" description="PurM-like C-terminal" evidence="2">
    <location>
        <begin position="244"/>
        <end position="335"/>
    </location>
</feature>
<dbReference type="GO" id="GO:0005737">
    <property type="term" value="C:cytoplasm"/>
    <property type="evidence" value="ECO:0007669"/>
    <property type="project" value="TreeGrafter"/>
</dbReference>
<sequence length="398" mass="43598">MKDIDSILHSEYIIDGIRMEATPAQLLGDCMPAGQTEQPGKDSYPPIVDEPSDPVPGSARYSTDNTGTYLAAITEASGKQRDIPAEYSGPFTRMAIARTLIDTLWKEGHFSLEDIEGKISWEWDCSPVGNMAAFYFSAEAAGQYLYDLGVRLSGYAITGSSAGNRICLDSLEIHRDTIFTAAAAEDPEPVLGESCQDEAEDYPEYTESEKDIPQKRKCPDSVLPDGKSWIIYIPFDTCQFKLGGSLLAEKFGSNGDNAPEIKDPDYFIDCFEVLRELVEDGVVISGTTVSDGGLACAAEHICRENGCTIDLKGIETAYMEKDIIRILFAEVPGVIIQIRDSDYDYVDAQLLLQDIAYYPLGHPDPSMKGIRISESGRPDVFSILEALLNNPSTSEGED</sequence>
<dbReference type="EMBL" id="JADILV010000049">
    <property type="protein sequence ID" value="MBO8483928.1"/>
    <property type="molecule type" value="Genomic_DNA"/>
</dbReference>
<dbReference type="PANTHER" id="PTHR10099">
    <property type="entry name" value="PHOSPHORIBOSYLFORMYLGLYCINAMIDINE SYNTHASE"/>
    <property type="match status" value="1"/>
</dbReference>
<reference evidence="3" key="2">
    <citation type="journal article" date="2021" name="PeerJ">
        <title>Extensive microbial diversity within the chicken gut microbiome revealed by metagenomics and culture.</title>
        <authorList>
            <person name="Gilroy R."/>
            <person name="Ravi A."/>
            <person name="Getino M."/>
            <person name="Pursley I."/>
            <person name="Horton D.L."/>
            <person name="Alikhan N.F."/>
            <person name="Baker D."/>
            <person name="Gharbi K."/>
            <person name="Hall N."/>
            <person name="Watson M."/>
            <person name="Adriaenssens E.M."/>
            <person name="Foster-Nyarko E."/>
            <person name="Jarju S."/>
            <person name="Secka A."/>
            <person name="Antonio M."/>
            <person name="Oren A."/>
            <person name="Chaudhuri R.R."/>
            <person name="La Ragione R."/>
            <person name="Hildebrand F."/>
            <person name="Pallen M.J."/>
        </authorList>
    </citation>
    <scope>NUCLEOTIDE SEQUENCE</scope>
    <source>
        <strain evidence="3">G3-8215</strain>
    </source>
</reference>
<proteinExistence type="predicted"/>
<dbReference type="PANTHER" id="PTHR10099:SF1">
    <property type="entry name" value="PHOSPHORIBOSYLFORMYLGLYCINAMIDINE SYNTHASE"/>
    <property type="match status" value="1"/>
</dbReference>
<comment type="caution">
    <text evidence="3">The sequence shown here is derived from an EMBL/GenBank/DDBJ whole genome shotgun (WGS) entry which is preliminary data.</text>
</comment>
<evidence type="ECO:0000259" key="2">
    <source>
        <dbReference type="Pfam" id="PF02769"/>
    </source>
</evidence>
<dbReference type="Pfam" id="PF02769">
    <property type="entry name" value="AIRS_C"/>
    <property type="match status" value="1"/>
</dbReference>
<dbReference type="InterPro" id="IPR036676">
    <property type="entry name" value="PurM-like_C_sf"/>
</dbReference>